<feature type="domain" description="PPIase cyclophilin-type" evidence="6">
    <location>
        <begin position="65"/>
        <end position="211"/>
    </location>
</feature>
<evidence type="ECO:0000313" key="8">
    <source>
        <dbReference type="Proteomes" id="UP000612362"/>
    </source>
</evidence>
<keyword evidence="3" id="KW-0697">Rotamase</keyword>
<feature type="region of interest" description="Disordered" evidence="5">
    <location>
        <begin position="111"/>
        <end position="138"/>
    </location>
</feature>
<dbReference type="InterPro" id="IPR044666">
    <property type="entry name" value="Cyclophilin_A-like"/>
</dbReference>
<dbReference type="PANTHER" id="PTHR45625:SF4">
    <property type="entry name" value="PEPTIDYLPROLYL ISOMERASE DOMAIN AND WD REPEAT-CONTAINING PROTEIN 1"/>
    <property type="match status" value="1"/>
</dbReference>
<dbReference type="Proteomes" id="UP000612362">
    <property type="component" value="Unassembled WGS sequence"/>
</dbReference>
<dbReference type="SUPFAM" id="SSF50891">
    <property type="entry name" value="Cyclophilin-like"/>
    <property type="match status" value="1"/>
</dbReference>
<accession>A0A8J3HU51</accession>
<sequence length="211" mass="22584">MPTDHQQAFTKSNCLKDDILKKITNTSAPLSTADRDKIKRNFGAAPTMSINAKTTYCVGLNTSRGLVVLELMPDWAPQTVNNFVYLAQNKFYDGLTFHRVLKDASGIQIAQGGDPKGDGTGGPGYTLPEEKAKDGDYSSGTISMARSDKVSGSQFFINTGDNSSKLKGTSYNTFGWIVKGMDVAVSLQGPSDSDKSIAPDVINYALVVPAS</sequence>
<evidence type="ECO:0000256" key="5">
    <source>
        <dbReference type="SAM" id="MobiDB-lite"/>
    </source>
</evidence>
<comment type="caution">
    <text evidence="7">The sequence shown here is derived from an EMBL/GenBank/DDBJ whole genome shotgun (WGS) entry which is preliminary data.</text>
</comment>
<evidence type="ECO:0000313" key="7">
    <source>
        <dbReference type="EMBL" id="GHO43784.1"/>
    </source>
</evidence>
<evidence type="ECO:0000256" key="1">
    <source>
        <dbReference type="ARBA" id="ARBA00002388"/>
    </source>
</evidence>
<dbReference type="PANTHER" id="PTHR45625">
    <property type="entry name" value="PEPTIDYL-PROLYL CIS-TRANS ISOMERASE-RELATED"/>
    <property type="match status" value="1"/>
</dbReference>
<reference evidence="7" key="1">
    <citation type="submission" date="2020-10" db="EMBL/GenBank/DDBJ databases">
        <title>Taxonomic study of unclassified bacteria belonging to the class Ktedonobacteria.</title>
        <authorList>
            <person name="Yabe S."/>
            <person name="Wang C.M."/>
            <person name="Zheng Y."/>
            <person name="Sakai Y."/>
            <person name="Cavaletti L."/>
            <person name="Monciardini P."/>
            <person name="Donadio S."/>
        </authorList>
    </citation>
    <scope>NUCLEOTIDE SEQUENCE</scope>
    <source>
        <strain evidence="7">SOSP1-1</strain>
    </source>
</reference>
<evidence type="ECO:0000256" key="3">
    <source>
        <dbReference type="ARBA" id="ARBA00023110"/>
    </source>
</evidence>
<dbReference type="InterPro" id="IPR029000">
    <property type="entry name" value="Cyclophilin-like_dom_sf"/>
</dbReference>
<comment type="function">
    <text evidence="1">PPIases accelerate the folding of proteins. It catalyzes the cis-trans isomerization of proline imidic peptide bonds in oligopeptides.</text>
</comment>
<dbReference type="AlphaFoldDB" id="A0A8J3HU51"/>
<dbReference type="PROSITE" id="PS50072">
    <property type="entry name" value="CSA_PPIASE_2"/>
    <property type="match status" value="1"/>
</dbReference>
<evidence type="ECO:0000259" key="6">
    <source>
        <dbReference type="PROSITE" id="PS50072"/>
    </source>
</evidence>
<dbReference type="Pfam" id="PF00160">
    <property type="entry name" value="Pro_isomerase"/>
    <property type="match status" value="1"/>
</dbReference>
<dbReference type="InterPro" id="IPR002130">
    <property type="entry name" value="Cyclophilin-type_PPIase_dom"/>
</dbReference>
<dbReference type="EC" id="5.2.1.8" evidence="2"/>
<dbReference type="EMBL" id="BNJF01000001">
    <property type="protein sequence ID" value="GHO43784.1"/>
    <property type="molecule type" value="Genomic_DNA"/>
</dbReference>
<gene>
    <name evidence="7" type="ORF">KSX_19470</name>
</gene>
<dbReference type="Gene3D" id="2.40.100.10">
    <property type="entry name" value="Cyclophilin-like"/>
    <property type="match status" value="1"/>
</dbReference>
<proteinExistence type="predicted"/>
<evidence type="ECO:0000256" key="4">
    <source>
        <dbReference type="ARBA" id="ARBA00023235"/>
    </source>
</evidence>
<dbReference type="GO" id="GO:0003755">
    <property type="term" value="F:peptidyl-prolyl cis-trans isomerase activity"/>
    <property type="evidence" value="ECO:0007669"/>
    <property type="project" value="UniProtKB-KW"/>
</dbReference>
<keyword evidence="4" id="KW-0413">Isomerase</keyword>
<dbReference type="CDD" id="cd00317">
    <property type="entry name" value="cyclophilin"/>
    <property type="match status" value="1"/>
</dbReference>
<organism evidence="7 8">
    <name type="scientific">Ktedonospora formicarum</name>
    <dbReference type="NCBI Taxonomy" id="2778364"/>
    <lineage>
        <taxon>Bacteria</taxon>
        <taxon>Bacillati</taxon>
        <taxon>Chloroflexota</taxon>
        <taxon>Ktedonobacteria</taxon>
        <taxon>Ktedonobacterales</taxon>
        <taxon>Ktedonobacteraceae</taxon>
        <taxon>Ktedonospora</taxon>
    </lineage>
</organism>
<keyword evidence="8" id="KW-1185">Reference proteome</keyword>
<protein>
    <recommendedName>
        <fullName evidence="2">peptidylprolyl isomerase</fullName>
        <ecNumber evidence="2">5.2.1.8</ecNumber>
    </recommendedName>
</protein>
<evidence type="ECO:0000256" key="2">
    <source>
        <dbReference type="ARBA" id="ARBA00013194"/>
    </source>
</evidence>
<name>A0A8J3HU51_9CHLR</name>